<protein>
    <submittedName>
        <fullName evidence="3">Sulfurtransferase-like selenium metabolism protein YedF</fullName>
    </submittedName>
</protein>
<dbReference type="Pfam" id="PF01206">
    <property type="entry name" value="TusA"/>
    <property type="match status" value="1"/>
</dbReference>
<accession>A0ABW8TZ79</accession>
<dbReference type="RefSeq" id="WP_406766874.1">
    <property type="nucleotide sequence ID" value="NZ_JBJHZY010000008.1"/>
</dbReference>
<dbReference type="SUPFAM" id="SSF75169">
    <property type="entry name" value="DsrEFH-like"/>
    <property type="match status" value="1"/>
</dbReference>
<dbReference type="InterPro" id="IPR003787">
    <property type="entry name" value="Sulphur_relay_DsrE/F-like"/>
</dbReference>
<dbReference type="EMBL" id="JBJHZY010000008">
    <property type="protein sequence ID" value="MFL0270243.1"/>
    <property type="molecule type" value="Genomic_DNA"/>
</dbReference>
<dbReference type="InterPro" id="IPR019870">
    <property type="entry name" value="Se_metab_YedF"/>
</dbReference>
<dbReference type="PANTHER" id="PTHR33279">
    <property type="entry name" value="SULFUR CARRIER PROTEIN YEDF-RELATED"/>
    <property type="match status" value="1"/>
</dbReference>
<comment type="caution">
    <text evidence="3">The sequence shown here is derived from an EMBL/GenBank/DDBJ whole genome shotgun (WGS) entry which is preliminary data.</text>
</comment>
<feature type="domain" description="UPF0033" evidence="2">
    <location>
        <begin position="4"/>
        <end position="28"/>
    </location>
</feature>
<organism evidence="3 4">
    <name type="scientific">Candidatus Clostridium radicumherbarum</name>
    <dbReference type="NCBI Taxonomy" id="3381662"/>
    <lineage>
        <taxon>Bacteria</taxon>
        <taxon>Bacillati</taxon>
        <taxon>Bacillota</taxon>
        <taxon>Clostridia</taxon>
        <taxon>Eubacteriales</taxon>
        <taxon>Clostridiaceae</taxon>
        <taxon>Clostridium</taxon>
    </lineage>
</organism>
<reference evidence="3 4" key="1">
    <citation type="submission" date="2024-11" db="EMBL/GenBank/DDBJ databases">
        <authorList>
            <person name="Heng Y.C."/>
            <person name="Lim A.C.H."/>
            <person name="Lee J.K.Y."/>
            <person name="Kittelmann S."/>
        </authorList>
    </citation>
    <scope>NUCLEOTIDE SEQUENCE [LARGE SCALE GENOMIC DNA]</scope>
    <source>
        <strain evidence="3 4">WILCCON 0202</strain>
    </source>
</reference>
<evidence type="ECO:0000259" key="2">
    <source>
        <dbReference type="PROSITE" id="PS01148"/>
    </source>
</evidence>
<sequence>MEIIDCRGLKCPQPVINTKKYFDAVESGDVQVIVDNEVAKKNISKFSESNNLKYMVEEKEGLYFIKIEKLKSAEVKKVEGNNLVIVVTSDKLGLGDDSLGYTLMKSYLYALSEADAIPADLFFLNSGVKLAAEGSEVLESLLKLSKRGVNIASCGICLDFYNLKEKLKVGEITNMYTIIEKMNGAANTIKL</sequence>
<dbReference type="InterPro" id="IPR027396">
    <property type="entry name" value="DsrEFH-like"/>
</dbReference>
<dbReference type="PROSITE" id="PS01148">
    <property type="entry name" value="UPF0033"/>
    <property type="match status" value="1"/>
</dbReference>
<evidence type="ECO:0000313" key="3">
    <source>
        <dbReference type="EMBL" id="MFL0270243.1"/>
    </source>
</evidence>
<dbReference type="PANTHER" id="PTHR33279:SF6">
    <property type="entry name" value="SULFUR CARRIER PROTEIN YEDF-RELATED"/>
    <property type="match status" value="1"/>
</dbReference>
<dbReference type="NCBIfam" id="TIGR03527">
    <property type="entry name" value="selenium_YedF"/>
    <property type="match status" value="1"/>
</dbReference>
<dbReference type="CDD" id="cd03421">
    <property type="entry name" value="SirA_like_N"/>
    <property type="match status" value="1"/>
</dbReference>
<dbReference type="Gene3D" id="3.30.110.40">
    <property type="entry name" value="TusA-like domain"/>
    <property type="match status" value="1"/>
</dbReference>
<keyword evidence="4" id="KW-1185">Reference proteome</keyword>
<dbReference type="Pfam" id="PF02635">
    <property type="entry name" value="DsrE"/>
    <property type="match status" value="1"/>
</dbReference>
<dbReference type="InterPro" id="IPR036868">
    <property type="entry name" value="TusA-like_sf"/>
</dbReference>
<name>A0ABW8TZ79_9CLOT</name>
<evidence type="ECO:0000313" key="4">
    <source>
        <dbReference type="Proteomes" id="UP001623661"/>
    </source>
</evidence>
<proteinExistence type="inferred from homology"/>
<dbReference type="SUPFAM" id="SSF64307">
    <property type="entry name" value="SirA-like"/>
    <property type="match status" value="1"/>
</dbReference>
<dbReference type="InterPro" id="IPR001455">
    <property type="entry name" value="TusA-like"/>
</dbReference>
<dbReference type="Proteomes" id="UP001623661">
    <property type="component" value="Unassembled WGS sequence"/>
</dbReference>
<comment type="similarity">
    <text evidence="1">Belongs to the sulfur carrier protein TusA family.</text>
</comment>
<evidence type="ECO:0000256" key="1">
    <source>
        <dbReference type="ARBA" id="ARBA00008984"/>
    </source>
</evidence>
<gene>
    <name evidence="3" type="primary">yedF</name>
    <name evidence="3" type="ORF">ACJDUH_19360</name>
</gene>